<evidence type="ECO:0000313" key="2">
    <source>
        <dbReference type="Proteomes" id="UP001597475"/>
    </source>
</evidence>
<gene>
    <name evidence="1" type="ORF">ACFSR9_15220</name>
</gene>
<accession>A0ABW5P794</accession>
<dbReference type="Proteomes" id="UP001597475">
    <property type="component" value="Unassembled WGS sequence"/>
</dbReference>
<comment type="caution">
    <text evidence="1">The sequence shown here is derived from an EMBL/GenBank/DDBJ whole genome shotgun (WGS) entry which is preliminary data.</text>
</comment>
<dbReference type="EMBL" id="JBHUMK010000079">
    <property type="protein sequence ID" value="MFD2610771.1"/>
    <property type="molecule type" value="Genomic_DNA"/>
</dbReference>
<evidence type="ECO:0000313" key="1">
    <source>
        <dbReference type="EMBL" id="MFD2610771.1"/>
    </source>
</evidence>
<dbReference type="RefSeq" id="WP_386847169.1">
    <property type="nucleotide sequence ID" value="NZ_JBHUMK010000079.1"/>
</dbReference>
<name>A0ABW5P794_9DEIO</name>
<sequence>MDSDAQAARRAALGLMDAADLLEQADEAQKAQGRARVLEVVSQLETVFWPDLAHEEGRPDDPHR</sequence>
<organism evidence="1 2">
    <name type="scientific">Deinococcus taklimakanensis</name>
    <dbReference type="NCBI Taxonomy" id="536443"/>
    <lineage>
        <taxon>Bacteria</taxon>
        <taxon>Thermotogati</taxon>
        <taxon>Deinococcota</taxon>
        <taxon>Deinococci</taxon>
        <taxon>Deinococcales</taxon>
        <taxon>Deinococcaceae</taxon>
        <taxon>Deinococcus</taxon>
    </lineage>
</organism>
<reference evidence="2" key="1">
    <citation type="journal article" date="2019" name="Int. J. Syst. Evol. Microbiol.">
        <title>The Global Catalogue of Microorganisms (GCM) 10K type strain sequencing project: providing services to taxonomists for standard genome sequencing and annotation.</title>
        <authorList>
            <consortium name="The Broad Institute Genomics Platform"/>
            <consortium name="The Broad Institute Genome Sequencing Center for Infectious Disease"/>
            <person name="Wu L."/>
            <person name="Ma J."/>
        </authorList>
    </citation>
    <scope>NUCLEOTIDE SEQUENCE [LARGE SCALE GENOMIC DNA]</scope>
    <source>
        <strain evidence="2">KCTC 33842</strain>
    </source>
</reference>
<protein>
    <submittedName>
        <fullName evidence="1">Uncharacterized protein</fullName>
    </submittedName>
</protein>
<keyword evidence="2" id="KW-1185">Reference proteome</keyword>
<proteinExistence type="predicted"/>